<gene>
    <name evidence="1" type="ORF">JI435_305750</name>
</gene>
<reference evidence="2" key="1">
    <citation type="journal article" date="2021" name="BMC Genomics">
        <title>Chromosome-level genome assembly and manually-curated proteome of model necrotroph Parastagonospora nodorum Sn15 reveals a genome-wide trove of candidate effector homologs, and redundancy of virulence-related functions within an accessory chromosome.</title>
        <authorList>
            <person name="Bertazzoni S."/>
            <person name="Jones D.A.B."/>
            <person name="Phan H.T."/>
            <person name="Tan K.-C."/>
            <person name="Hane J.K."/>
        </authorList>
    </citation>
    <scope>NUCLEOTIDE SEQUENCE [LARGE SCALE GENOMIC DNA]</scope>
    <source>
        <strain evidence="2">SN15 / ATCC MYA-4574 / FGSC 10173)</strain>
    </source>
</reference>
<dbReference type="EMBL" id="CP069024">
    <property type="protein sequence ID" value="QRC92777.1"/>
    <property type="molecule type" value="Genomic_DNA"/>
</dbReference>
<dbReference type="Proteomes" id="UP000663193">
    <property type="component" value="Chromosome 2"/>
</dbReference>
<protein>
    <submittedName>
        <fullName evidence="1">Uncharacterized protein</fullName>
    </submittedName>
</protein>
<accession>A0A7U2ETZ5</accession>
<dbReference type="OrthoDB" id="3749727at2759"/>
<evidence type="ECO:0000313" key="1">
    <source>
        <dbReference type="EMBL" id="QRC92777.1"/>
    </source>
</evidence>
<dbReference type="VEuPathDB" id="FungiDB:JI435_305750"/>
<proteinExistence type="predicted"/>
<name>A0A7U2ETZ5_PHANO</name>
<evidence type="ECO:0000313" key="2">
    <source>
        <dbReference type="Proteomes" id="UP000663193"/>
    </source>
</evidence>
<dbReference type="AlphaFoldDB" id="A0A7U2ETZ5"/>
<organism evidence="1 2">
    <name type="scientific">Phaeosphaeria nodorum (strain SN15 / ATCC MYA-4574 / FGSC 10173)</name>
    <name type="common">Glume blotch fungus</name>
    <name type="synonym">Parastagonospora nodorum</name>
    <dbReference type="NCBI Taxonomy" id="321614"/>
    <lineage>
        <taxon>Eukaryota</taxon>
        <taxon>Fungi</taxon>
        <taxon>Dikarya</taxon>
        <taxon>Ascomycota</taxon>
        <taxon>Pezizomycotina</taxon>
        <taxon>Dothideomycetes</taxon>
        <taxon>Pleosporomycetidae</taxon>
        <taxon>Pleosporales</taxon>
        <taxon>Pleosporineae</taxon>
        <taxon>Phaeosphaeriaceae</taxon>
        <taxon>Parastagonospora</taxon>
    </lineage>
</organism>
<sequence>MACTLLAKFNEQFPSLFSMVSTEELQRQCTANEGILGGSELGEKFYFAIGSALSANGEWNSMTYKQLEHEARVLGLLGPFENHSHSAFKLRLMLACEAKRNEEEGKVVHD</sequence>
<keyword evidence="2" id="KW-1185">Reference proteome</keyword>